<dbReference type="GO" id="GO:0003677">
    <property type="term" value="F:DNA binding"/>
    <property type="evidence" value="ECO:0007669"/>
    <property type="project" value="UniProtKB-KW"/>
</dbReference>
<dbReference type="AlphaFoldDB" id="A0A511W593"/>
<feature type="domain" description="HTH cro/C1-type" evidence="2">
    <location>
        <begin position="8"/>
        <end position="61"/>
    </location>
</feature>
<evidence type="ECO:0000313" key="4">
    <source>
        <dbReference type="Proteomes" id="UP000321440"/>
    </source>
</evidence>
<proteinExistence type="predicted"/>
<dbReference type="InterPro" id="IPR011990">
    <property type="entry name" value="TPR-like_helical_dom_sf"/>
</dbReference>
<dbReference type="Gene3D" id="1.10.260.40">
    <property type="entry name" value="lambda repressor-like DNA-binding domains"/>
    <property type="match status" value="1"/>
</dbReference>
<dbReference type="InterPro" id="IPR001387">
    <property type="entry name" value="Cro/C1-type_HTH"/>
</dbReference>
<dbReference type="InterPro" id="IPR010982">
    <property type="entry name" value="Lambda_DNA-bd_dom_sf"/>
</dbReference>
<dbReference type="SMART" id="SM00530">
    <property type="entry name" value="HTH_XRE"/>
    <property type="match status" value="1"/>
</dbReference>
<evidence type="ECO:0000256" key="1">
    <source>
        <dbReference type="ARBA" id="ARBA00023125"/>
    </source>
</evidence>
<dbReference type="OrthoDB" id="252257at2"/>
<organism evidence="3 4">
    <name type="scientific">Alkalibacillus haloalkaliphilus</name>
    <dbReference type="NCBI Taxonomy" id="94136"/>
    <lineage>
        <taxon>Bacteria</taxon>
        <taxon>Bacillati</taxon>
        <taxon>Bacillota</taxon>
        <taxon>Bacilli</taxon>
        <taxon>Bacillales</taxon>
        <taxon>Bacillaceae</taxon>
        <taxon>Alkalibacillus</taxon>
    </lineage>
</organism>
<dbReference type="CDD" id="cd00093">
    <property type="entry name" value="HTH_XRE"/>
    <property type="match status" value="1"/>
</dbReference>
<dbReference type="Gene3D" id="1.25.40.10">
    <property type="entry name" value="Tetratricopeptide repeat domain"/>
    <property type="match status" value="1"/>
</dbReference>
<evidence type="ECO:0000259" key="2">
    <source>
        <dbReference type="PROSITE" id="PS50943"/>
    </source>
</evidence>
<dbReference type="PANTHER" id="PTHR46797:SF1">
    <property type="entry name" value="METHYLPHOSPHONATE SYNTHASE"/>
    <property type="match status" value="1"/>
</dbReference>
<dbReference type="GO" id="GO:0005829">
    <property type="term" value="C:cytosol"/>
    <property type="evidence" value="ECO:0007669"/>
    <property type="project" value="TreeGrafter"/>
</dbReference>
<name>A0A511W593_9BACI</name>
<dbReference type="SUPFAM" id="SSF48452">
    <property type="entry name" value="TPR-like"/>
    <property type="match status" value="2"/>
</dbReference>
<dbReference type="GO" id="GO:0003700">
    <property type="term" value="F:DNA-binding transcription factor activity"/>
    <property type="evidence" value="ECO:0007669"/>
    <property type="project" value="TreeGrafter"/>
</dbReference>
<dbReference type="Pfam" id="PF01381">
    <property type="entry name" value="HTH_3"/>
    <property type="match status" value="1"/>
</dbReference>
<protein>
    <submittedName>
        <fullName evidence="3">Transcriptional regulator</fullName>
    </submittedName>
</protein>
<gene>
    <name evidence="3" type="primary">nprR</name>
    <name evidence="3" type="ORF">AHA02nite_18930</name>
</gene>
<dbReference type="SUPFAM" id="SSF47413">
    <property type="entry name" value="lambda repressor-like DNA-binding domains"/>
    <property type="match status" value="1"/>
</dbReference>
<dbReference type="PROSITE" id="PS50943">
    <property type="entry name" value="HTH_CROC1"/>
    <property type="match status" value="1"/>
</dbReference>
<evidence type="ECO:0000313" key="3">
    <source>
        <dbReference type="EMBL" id="GEN46117.1"/>
    </source>
</evidence>
<dbReference type="PANTHER" id="PTHR46797">
    <property type="entry name" value="HTH-TYPE TRANSCRIPTIONAL REGULATOR"/>
    <property type="match status" value="1"/>
</dbReference>
<dbReference type="RefSeq" id="WP_146816632.1">
    <property type="nucleotide sequence ID" value="NZ_BJYA01000012.1"/>
</dbReference>
<keyword evidence="4" id="KW-1185">Reference proteome</keyword>
<dbReference type="InterPro" id="IPR050807">
    <property type="entry name" value="TransReg_Diox_bact_type"/>
</dbReference>
<reference evidence="3 4" key="1">
    <citation type="submission" date="2019-07" db="EMBL/GenBank/DDBJ databases">
        <title>Whole genome shotgun sequence of Alkalibacillus haloalkaliphilus NBRC 103110.</title>
        <authorList>
            <person name="Hosoyama A."/>
            <person name="Uohara A."/>
            <person name="Ohji S."/>
            <person name="Ichikawa N."/>
        </authorList>
    </citation>
    <scope>NUCLEOTIDE SEQUENCE [LARGE SCALE GENOMIC DNA]</scope>
    <source>
        <strain evidence="3 4">NBRC 103110</strain>
    </source>
</reference>
<keyword evidence="1" id="KW-0238">DNA-binding</keyword>
<sequence length="414" mass="48934">MTNIGAFIQYYRTKSGFTQKDLANGICSISYLSKIENGTIEPSHDVIMSLCDKLDAPYEDLISVENEDLHDDIYNLYKLITKKNFNEAKSSYTHLKSMITPFHQLQTLHFFRLIEFYYLVETKQEDAMNQPIEQIHNMKESFTGETLYLFNKILGVYYIHCAYPNKAINYFKDAERILVEYSLKDPDLYYLLAATYTRMEEPVLSNHYCQVAKEQFIGEFFYPKITDCYVLFGINYTLLKEFELAKQYLFQILDSRPMMDSELVTANLKHNIGFMYCEMREWKKAIPYLEDAIHSFKSFYEKLHSYHLIAKAHYYLQEIEQSVSYIEQGEVISKRINDVKLKCQLEILTAQVNNEVGESSFVEKAENKWIPYLTEVGERHTLKELYRILGESLKERELYKLSSYYFQQLAKESI</sequence>
<comment type="caution">
    <text evidence="3">The sequence shown here is derived from an EMBL/GenBank/DDBJ whole genome shotgun (WGS) entry which is preliminary data.</text>
</comment>
<dbReference type="EMBL" id="BJYA01000012">
    <property type="protein sequence ID" value="GEN46117.1"/>
    <property type="molecule type" value="Genomic_DNA"/>
</dbReference>
<dbReference type="Proteomes" id="UP000321440">
    <property type="component" value="Unassembled WGS sequence"/>
</dbReference>
<accession>A0A511W593</accession>